<dbReference type="GO" id="GO:0005524">
    <property type="term" value="F:ATP binding"/>
    <property type="evidence" value="ECO:0007669"/>
    <property type="project" value="UniProtKB-KW"/>
</dbReference>
<dbReference type="SMART" id="SM00304">
    <property type="entry name" value="HAMP"/>
    <property type="match status" value="1"/>
</dbReference>
<dbReference type="SMART" id="SM00387">
    <property type="entry name" value="HATPase_c"/>
    <property type="match status" value="1"/>
</dbReference>
<keyword evidence="19" id="KW-1185">Reference proteome</keyword>
<dbReference type="FunFam" id="3.30.565.10:FF:000010">
    <property type="entry name" value="Sensor histidine kinase RcsC"/>
    <property type="match status" value="1"/>
</dbReference>
<proteinExistence type="predicted"/>
<dbReference type="CDD" id="cd06225">
    <property type="entry name" value="HAMP"/>
    <property type="match status" value="1"/>
</dbReference>
<comment type="subcellular location">
    <subcellularLocation>
        <location evidence="2">Membrane</location>
    </subcellularLocation>
</comment>
<keyword evidence="6" id="KW-0547">Nucleotide-binding</keyword>
<dbReference type="Gene3D" id="3.40.50.2300">
    <property type="match status" value="1"/>
</dbReference>
<dbReference type="PROSITE" id="PS50885">
    <property type="entry name" value="HAMP"/>
    <property type="match status" value="1"/>
</dbReference>
<dbReference type="FunFam" id="1.10.287.130:FF:000002">
    <property type="entry name" value="Two-component osmosensing histidine kinase"/>
    <property type="match status" value="1"/>
</dbReference>
<evidence type="ECO:0000313" key="19">
    <source>
        <dbReference type="Proteomes" id="UP001161389"/>
    </source>
</evidence>
<dbReference type="CDD" id="cd00082">
    <property type="entry name" value="HisKA"/>
    <property type="match status" value="1"/>
</dbReference>
<dbReference type="Pfam" id="PF00512">
    <property type="entry name" value="HisKA"/>
    <property type="match status" value="1"/>
</dbReference>
<evidence type="ECO:0000256" key="12">
    <source>
        <dbReference type="PROSITE-ProRule" id="PRU00169"/>
    </source>
</evidence>
<dbReference type="AlphaFoldDB" id="A0AA37S6Y3"/>
<evidence type="ECO:0000256" key="7">
    <source>
        <dbReference type="ARBA" id="ARBA00022777"/>
    </source>
</evidence>
<keyword evidence="14" id="KW-0472">Membrane</keyword>
<evidence type="ECO:0000259" key="16">
    <source>
        <dbReference type="PROSITE" id="PS50110"/>
    </source>
</evidence>
<feature type="modified residue" description="4-aspartylphosphate" evidence="12">
    <location>
        <position position="701"/>
    </location>
</feature>
<dbReference type="SMART" id="SM00448">
    <property type="entry name" value="REC"/>
    <property type="match status" value="1"/>
</dbReference>
<evidence type="ECO:0000256" key="11">
    <source>
        <dbReference type="ARBA" id="ARBA00068150"/>
    </source>
</evidence>
<dbReference type="InterPro" id="IPR036097">
    <property type="entry name" value="HisK_dim/P_sf"/>
</dbReference>
<comment type="caution">
    <text evidence="18">The sequence shown here is derived from an EMBL/GenBank/DDBJ whole genome shotgun (WGS) entry which is preliminary data.</text>
</comment>
<evidence type="ECO:0000259" key="17">
    <source>
        <dbReference type="PROSITE" id="PS50885"/>
    </source>
</evidence>
<dbReference type="InterPro" id="IPR003660">
    <property type="entry name" value="HAMP_dom"/>
</dbReference>
<dbReference type="PANTHER" id="PTHR45339:SF1">
    <property type="entry name" value="HYBRID SIGNAL TRANSDUCTION HISTIDINE KINASE J"/>
    <property type="match status" value="1"/>
</dbReference>
<feature type="domain" description="HAMP" evidence="17">
    <location>
        <begin position="307"/>
        <end position="359"/>
    </location>
</feature>
<feature type="coiled-coil region" evidence="13">
    <location>
        <begin position="351"/>
        <end position="378"/>
    </location>
</feature>
<dbReference type="SUPFAM" id="SSF47384">
    <property type="entry name" value="Homodimeric domain of signal transducing histidine kinase"/>
    <property type="match status" value="1"/>
</dbReference>
<keyword evidence="9" id="KW-0902">Two-component regulatory system</keyword>
<accession>A0AA37S6Y3</accession>
<dbReference type="PRINTS" id="PR00344">
    <property type="entry name" value="BCTRLSENSOR"/>
</dbReference>
<keyword evidence="4 12" id="KW-0597">Phosphoprotein</keyword>
<dbReference type="PROSITE" id="PS50109">
    <property type="entry name" value="HIS_KIN"/>
    <property type="match status" value="1"/>
</dbReference>
<dbReference type="Gene3D" id="1.10.287.130">
    <property type="match status" value="1"/>
</dbReference>
<protein>
    <recommendedName>
        <fullName evidence="11">Sensory/regulatory protein RpfC</fullName>
        <ecNumber evidence="3">2.7.13.3</ecNumber>
    </recommendedName>
</protein>
<dbReference type="SUPFAM" id="SSF55874">
    <property type="entry name" value="ATPase domain of HSP90 chaperone/DNA topoisomerase II/histidine kinase"/>
    <property type="match status" value="1"/>
</dbReference>
<dbReference type="GO" id="GO:0016020">
    <property type="term" value="C:membrane"/>
    <property type="evidence" value="ECO:0007669"/>
    <property type="project" value="UniProtKB-SubCell"/>
</dbReference>
<keyword evidence="5" id="KW-0808">Transferase</keyword>
<dbReference type="Gene3D" id="3.30.565.10">
    <property type="entry name" value="Histidine kinase-like ATPase, C-terminal domain"/>
    <property type="match status" value="1"/>
</dbReference>
<reference evidence="18" key="2">
    <citation type="submission" date="2023-01" db="EMBL/GenBank/DDBJ databases">
        <title>Draft genome sequence of Litoribrevibacter albus strain NBRC 110071.</title>
        <authorList>
            <person name="Sun Q."/>
            <person name="Mori K."/>
        </authorList>
    </citation>
    <scope>NUCLEOTIDE SEQUENCE</scope>
    <source>
        <strain evidence="18">NBRC 110071</strain>
    </source>
</reference>
<name>A0AA37S6Y3_9GAMM</name>
<evidence type="ECO:0000256" key="4">
    <source>
        <dbReference type="ARBA" id="ARBA00022553"/>
    </source>
</evidence>
<reference evidence="18" key="1">
    <citation type="journal article" date="2014" name="Int. J. Syst. Evol. Microbiol.">
        <title>Complete genome sequence of Corynebacterium casei LMG S-19264T (=DSM 44701T), isolated from a smear-ripened cheese.</title>
        <authorList>
            <consortium name="US DOE Joint Genome Institute (JGI-PGF)"/>
            <person name="Walter F."/>
            <person name="Albersmeier A."/>
            <person name="Kalinowski J."/>
            <person name="Ruckert C."/>
        </authorList>
    </citation>
    <scope>NUCLEOTIDE SEQUENCE</scope>
    <source>
        <strain evidence="18">NBRC 110071</strain>
    </source>
</reference>
<keyword evidence="8" id="KW-0067">ATP-binding</keyword>
<dbReference type="SMART" id="SM00388">
    <property type="entry name" value="HisKA"/>
    <property type="match status" value="1"/>
</dbReference>
<dbReference type="InterPro" id="IPR003594">
    <property type="entry name" value="HATPase_dom"/>
</dbReference>
<dbReference type="InterPro" id="IPR036890">
    <property type="entry name" value="HATPase_C_sf"/>
</dbReference>
<dbReference type="Proteomes" id="UP001161389">
    <property type="component" value="Unassembled WGS sequence"/>
</dbReference>
<evidence type="ECO:0000256" key="13">
    <source>
        <dbReference type="SAM" id="Coils"/>
    </source>
</evidence>
<dbReference type="SUPFAM" id="SSF52172">
    <property type="entry name" value="CheY-like"/>
    <property type="match status" value="1"/>
</dbReference>
<evidence type="ECO:0000256" key="3">
    <source>
        <dbReference type="ARBA" id="ARBA00012438"/>
    </source>
</evidence>
<sequence>MPLRVKLALILMPLVLIPLLLVGKLSLDHLQEQMDKVRRTQLQTISKEVMMSIRQFDQEVELKLDFFVDDMSFHSFTSQLGDPDRFSDMAKHLSVRFSRAANLFPSLSFIYVLDSEGHVLAQSEHAVLTSLQLEALTQQLQDDEQIQTLNFFDKTSDKYFVLKAKNIPLKDTSRHITLFFGAELDSVLSGFQTFAVNEGVHMLLCNASGDPIYKVSHGDHLNDLDCLNSMNQAPGHEYIKAQYFALNSKNQDLKLKVDELERDLWLVTALDDHSRSILSQNHGVMLIIVGALVLLASYVLIYVIMDYFIVRPIRGLSQVSEHIGQGKWHVNLHYEGKDEIATLYQNFNSMVANIHAAYREVEESKKNLEAKVNERTSSLQESAWQLDQAKKQADIANRAKSDFLANMSHEIRTPLNGMLGMAQILEDTDLTEEQGTYVHQINESGQGLLSLINDILDLSKIEAGKMQLHVEPTNINQIILSVLNLLRGTAVEKNIQLVSSFDPQVPEFLEADSLRLRQVLMNLIGNAIKFTEEGEVKVITECLELDRELNIVKFKIRVLDTGIGISSDKLMGIFDAFSQADGSTTRRFGGTGLGLSITKRLVDMMRGTIHAESQLGQGSCFELLFIWTIAKPPEEIISPSLEFLQDQSVHGHILLVEDNAVNLKVAKTMLLKNGHQVTIASDGEKALELLREEVYDLVLMDVQMPKMNGYEVTQQFRQFEREQERAETPIIAITANALKYDQERCISVGMNDFIAKPVKKDELHHRVQTWLTRANVPK</sequence>
<evidence type="ECO:0000259" key="15">
    <source>
        <dbReference type="PROSITE" id="PS50109"/>
    </source>
</evidence>
<comment type="subunit">
    <text evidence="10">At low DSF concentrations, interacts with RpfF.</text>
</comment>
<dbReference type="CDD" id="cd16922">
    <property type="entry name" value="HATPase_EvgS-ArcB-TorS-like"/>
    <property type="match status" value="1"/>
</dbReference>
<dbReference type="InterPro" id="IPR001789">
    <property type="entry name" value="Sig_transdc_resp-reg_receiver"/>
</dbReference>
<evidence type="ECO:0000256" key="5">
    <source>
        <dbReference type="ARBA" id="ARBA00022679"/>
    </source>
</evidence>
<dbReference type="Gene3D" id="6.10.340.10">
    <property type="match status" value="1"/>
</dbReference>
<evidence type="ECO:0000256" key="8">
    <source>
        <dbReference type="ARBA" id="ARBA00022840"/>
    </source>
</evidence>
<dbReference type="PROSITE" id="PS50110">
    <property type="entry name" value="RESPONSE_REGULATORY"/>
    <property type="match status" value="1"/>
</dbReference>
<dbReference type="GO" id="GO:0000155">
    <property type="term" value="F:phosphorelay sensor kinase activity"/>
    <property type="evidence" value="ECO:0007669"/>
    <property type="project" value="InterPro"/>
</dbReference>
<keyword evidence="7" id="KW-0418">Kinase</keyword>
<dbReference type="SUPFAM" id="SSF158472">
    <property type="entry name" value="HAMP domain-like"/>
    <property type="match status" value="1"/>
</dbReference>
<keyword evidence="14" id="KW-0812">Transmembrane</keyword>
<evidence type="ECO:0000256" key="9">
    <source>
        <dbReference type="ARBA" id="ARBA00023012"/>
    </source>
</evidence>
<dbReference type="Pfam" id="PF02518">
    <property type="entry name" value="HATPase_c"/>
    <property type="match status" value="1"/>
</dbReference>
<dbReference type="RefSeq" id="WP_284377973.1">
    <property type="nucleotide sequence ID" value="NZ_BSNM01000002.1"/>
</dbReference>
<gene>
    <name evidence="18" type="ORF">GCM10007876_03180</name>
</gene>
<evidence type="ECO:0000256" key="6">
    <source>
        <dbReference type="ARBA" id="ARBA00022741"/>
    </source>
</evidence>
<dbReference type="Pfam" id="PF00672">
    <property type="entry name" value="HAMP"/>
    <property type="match status" value="1"/>
</dbReference>
<dbReference type="InterPro" id="IPR003661">
    <property type="entry name" value="HisK_dim/P_dom"/>
</dbReference>
<dbReference type="InterPro" id="IPR011006">
    <property type="entry name" value="CheY-like_superfamily"/>
</dbReference>
<feature type="domain" description="Response regulatory" evidence="16">
    <location>
        <begin position="652"/>
        <end position="771"/>
    </location>
</feature>
<dbReference type="InterPro" id="IPR004358">
    <property type="entry name" value="Sig_transdc_His_kin-like_C"/>
</dbReference>
<organism evidence="18 19">
    <name type="scientific">Litoribrevibacter albus</name>
    <dbReference type="NCBI Taxonomy" id="1473156"/>
    <lineage>
        <taxon>Bacteria</taxon>
        <taxon>Pseudomonadati</taxon>
        <taxon>Pseudomonadota</taxon>
        <taxon>Gammaproteobacteria</taxon>
        <taxon>Oceanospirillales</taxon>
        <taxon>Oceanospirillaceae</taxon>
        <taxon>Litoribrevibacter</taxon>
    </lineage>
</organism>
<comment type="catalytic activity">
    <reaction evidence="1">
        <text>ATP + protein L-histidine = ADP + protein N-phospho-L-histidine.</text>
        <dbReference type="EC" id="2.7.13.3"/>
    </reaction>
</comment>
<keyword evidence="14" id="KW-1133">Transmembrane helix</keyword>
<evidence type="ECO:0000256" key="1">
    <source>
        <dbReference type="ARBA" id="ARBA00000085"/>
    </source>
</evidence>
<feature type="domain" description="Histidine kinase" evidence="15">
    <location>
        <begin position="406"/>
        <end position="629"/>
    </location>
</feature>
<dbReference type="EMBL" id="BSNM01000002">
    <property type="protein sequence ID" value="GLQ29840.1"/>
    <property type="molecule type" value="Genomic_DNA"/>
</dbReference>
<dbReference type="EC" id="2.7.13.3" evidence="3"/>
<evidence type="ECO:0000256" key="14">
    <source>
        <dbReference type="SAM" id="Phobius"/>
    </source>
</evidence>
<dbReference type="PANTHER" id="PTHR45339">
    <property type="entry name" value="HYBRID SIGNAL TRANSDUCTION HISTIDINE KINASE J"/>
    <property type="match status" value="1"/>
</dbReference>
<evidence type="ECO:0000256" key="10">
    <source>
        <dbReference type="ARBA" id="ARBA00064003"/>
    </source>
</evidence>
<evidence type="ECO:0000313" key="18">
    <source>
        <dbReference type="EMBL" id="GLQ29840.1"/>
    </source>
</evidence>
<dbReference type="Pfam" id="PF00072">
    <property type="entry name" value="Response_reg"/>
    <property type="match status" value="1"/>
</dbReference>
<keyword evidence="13" id="KW-0175">Coiled coil</keyword>
<dbReference type="InterPro" id="IPR005467">
    <property type="entry name" value="His_kinase_dom"/>
</dbReference>
<dbReference type="CDD" id="cd17546">
    <property type="entry name" value="REC_hyHK_CKI1_RcsC-like"/>
    <property type="match status" value="1"/>
</dbReference>
<feature type="transmembrane region" description="Helical" evidence="14">
    <location>
        <begin position="283"/>
        <end position="304"/>
    </location>
</feature>
<evidence type="ECO:0000256" key="2">
    <source>
        <dbReference type="ARBA" id="ARBA00004370"/>
    </source>
</evidence>